<feature type="binding site" evidence="10">
    <location>
        <begin position="52"/>
        <end position="53"/>
    </location>
    <ligand>
        <name>NAD(+)</name>
        <dbReference type="ChEBI" id="CHEBI:57540"/>
    </ligand>
</feature>
<evidence type="ECO:0000256" key="2">
    <source>
        <dbReference type="ARBA" id="ARBA00007578"/>
    </source>
</evidence>
<dbReference type="PIRSF" id="PIRSF001423">
    <property type="entry name" value="Urocanate_hydrat"/>
    <property type="match status" value="1"/>
</dbReference>
<reference evidence="14 15" key="1">
    <citation type="submission" date="2019-01" db="EMBL/GenBank/DDBJ databases">
        <authorList>
            <person name="Chen W.-M."/>
        </authorList>
    </citation>
    <scope>NUCLEOTIDE SEQUENCE [LARGE SCALE GENOMIC DNA]</scope>
    <source>
        <strain evidence="14 15">TER-1</strain>
    </source>
</reference>
<dbReference type="Gene3D" id="3.40.50.10730">
    <property type="entry name" value="Urocanase like domains"/>
    <property type="match status" value="1"/>
</dbReference>
<comment type="catalytic activity">
    <reaction evidence="8 10">
        <text>4-imidazolone-5-propanoate = trans-urocanate + H2O</text>
        <dbReference type="Rhea" id="RHEA:13101"/>
        <dbReference type="ChEBI" id="CHEBI:15377"/>
        <dbReference type="ChEBI" id="CHEBI:17771"/>
        <dbReference type="ChEBI" id="CHEBI:77893"/>
        <dbReference type="EC" id="4.2.1.49"/>
    </reaction>
</comment>
<dbReference type="EC" id="4.2.1.49" evidence="3 10"/>
<comment type="pathway">
    <text evidence="1 10">Amino-acid degradation; L-histidine degradation into L-glutamate; N-formimidoyl-L-glutamate from L-histidine: step 2/3.</text>
</comment>
<sequence>MTTRLDNSRVVRAARGSDLTAKSWLTEAPLRMLMNNLDPDVAERPGELVVYGGIGRAARDWASFDRIVAALKDLDDDQTLLVQSGKPVGVFRTHPDAPRVLIANSNLVPHWATWEHFHELDRKGLAMYGQMTAGSWIYIGSQGIVQGTYETFVEMGRQHYGGDLAGRWILTAGLGGMGGAQPLAATMAGASCLAVECRASSIEFRLRTGYVDVQARDLDDALALIEESCRSKTPRSVALLGNAADVFAELYARGVRPDCVTDQTSAHDPVNGYLPAGWTLAEWDAKRESDPAGVAAAAKRSMAAHVRAMLDFHRAGVPTVDYGNNIRQMALEEGVADAFAFPGFVPAYIRPLFCRGVGPFRWCALSGDPEDIFATDAKVKELLPDNHHLHRWLDMARERIRFQGLPARICWVGLGDRHRLGLAFNEMVRKGELKAPIVIGRDHLDSGSVASPNRETEAMRDGSDAVSDWPLLNALLNTASGATWVSLHHGGGVGMGFSQHAGMVIVCDGSEAADRRLERVLWNDPATGVMRHADAGYDEAVDCAREHGLVLPSLG</sequence>
<dbReference type="GO" id="GO:0019557">
    <property type="term" value="P:L-histidine catabolic process to glutamate and formate"/>
    <property type="evidence" value="ECO:0007669"/>
    <property type="project" value="UniProtKB-UniPathway"/>
</dbReference>
<dbReference type="InterPro" id="IPR038364">
    <property type="entry name" value="Urocanase_central_sf"/>
</dbReference>
<dbReference type="Pfam" id="PF17391">
    <property type="entry name" value="Urocanase_N"/>
    <property type="match status" value="1"/>
</dbReference>
<evidence type="ECO:0000259" key="11">
    <source>
        <dbReference type="Pfam" id="PF01175"/>
    </source>
</evidence>
<keyword evidence="6 10" id="KW-0456">Lyase</keyword>
<dbReference type="NCBIfam" id="TIGR01228">
    <property type="entry name" value="hutU"/>
    <property type="match status" value="1"/>
</dbReference>
<keyword evidence="15" id="KW-1185">Reference proteome</keyword>
<dbReference type="UniPathway" id="UPA00379">
    <property type="reaction ID" value="UER00550"/>
</dbReference>
<dbReference type="Proteomes" id="UP000286997">
    <property type="component" value="Unassembled WGS sequence"/>
</dbReference>
<evidence type="ECO:0000259" key="13">
    <source>
        <dbReference type="Pfam" id="PF17392"/>
    </source>
</evidence>
<dbReference type="InterPro" id="IPR035400">
    <property type="entry name" value="Urocanase_N"/>
</dbReference>
<dbReference type="HAMAP" id="MF_00577">
    <property type="entry name" value="HutU"/>
    <property type="match status" value="1"/>
</dbReference>
<evidence type="ECO:0000256" key="5">
    <source>
        <dbReference type="ARBA" id="ARBA00023027"/>
    </source>
</evidence>
<evidence type="ECO:0000313" key="15">
    <source>
        <dbReference type="Proteomes" id="UP000286997"/>
    </source>
</evidence>
<proteinExistence type="inferred from homology"/>
<dbReference type="Gene3D" id="3.40.1770.10">
    <property type="entry name" value="Urocanase superfamily"/>
    <property type="match status" value="1"/>
</dbReference>
<protein>
    <recommendedName>
        <fullName evidence="3 10">Urocanate hydratase</fullName>
        <shortName evidence="10">Urocanase</shortName>
        <ecNumber evidence="3 10">4.2.1.49</ecNumber>
    </recommendedName>
    <alternativeName>
        <fullName evidence="7 10">Imidazolonepropionate hydrolase</fullName>
    </alternativeName>
</protein>
<evidence type="ECO:0000256" key="1">
    <source>
        <dbReference type="ARBA" id="ARBA00004794"/>
    </source>
</evidence>
<feature type="binding site" evidence="10">
    <location>
        <begin position="242"/>
        <end position="243"/>
    </location>
    <ligand>
        <name>NAD(+)</name>
        <dbReference type="ChEBI" id="CHEBI:57540"/>
    </ligand>
</feature>
<evidence type="ECO:0000313" key="14">
    <source>
        <dbReference type="EMBL" id="RVU21021.1"/>
    </source>
</evidence>
<dbReference type="InterPro" id="IPR035085">
    <property type="entry name" value="Urocanase_Rossmann-like"/>
</dbReference>
<organism evidence="14 15">
    <name type="scientific">Methylobacterium oryzihabitans</name>
    <dbReference type="NCBI Taxonomy" id="2499852"/>
    <lineage>
        <taxon>Bacteria</taxon>
        <taxon>Pseudomonadati</taxon>
        <taxon>Pseudomonadota</taxon>
        <taxon>Alphaproteobacteria</taxon>
        <taxon>Hyphomicrobiales</taxon>
        <taxon>Methylobacteriaceae</taxon>
        <taxon>Methylobacterium</taxon>
    </lineage>
</organism>
<dbReference type="PANTHER" id="PTHR12216">
    <property type="entry name" value="UROCANATE HYDRATASE"/>
    <property type="match status" value="1"/>
</dbReference>
<dbReference type="SUPFAM" id="SSF111326">
    <property type="entry name" value="Urocanase"/>
    <property type="match status" value="1"/>
</dbReference>
<comment type="caution">
    <text evidence="10">Lacks conserved residue(s) required for the propagation of feature annotation.</text>
</comment>
<dbReference type="GO" id="GO:0016153">
    <property type="term" value="F:urocanate hydratase activity"/>
    <property type="evidence" value="ECO:0007669"/>
    <property type="project" value="UniProtKB-UniRule"/>
</dbReference>
<feature type="binding site" evidence="10">
    <location>
        <position position="492"/>
    </location>
    <ligand>
        <name>NAD(+)</name>
        <dbReference type="ChEBI" id="CHEBI:57540"/>
    </ligand>
</feature>
<dbReference type="GO" id="GO:0019556">
    <property type="term" value="P:L-histidine catabolic process to glutamate and formamide"/>
    <property type="evidence" value="ECO:0007669"/>
    <property type="project" value="UniProtKB-UniPathway"/>
</dbReference>
<dbReference type="Pfam" id="PF01175">
    <property type="entry name" value="Urocanase"/>
    <property type="match status" value="1"/>
</dbReference>
<dbReference type="Pfam" id="PF17392">
    <property type="entry name" value="Urocanase_C"/>
    <property type="match status" value="1"/>
</dbReference>
<dbReference type="InterPro" id="IPR023637">
    <property type="entry name" value="Urocanase-like"/>
</dbReference>
<feature type="domain" description="Urocanase N-terminal" evidence="12">
    <location>
        <begin position="11"/>
        <end position="137"/>
    </location>
</feature>
<feature type="active site" evidence="10">
    <location>
        <position position="410"/>
    </location>
</feature>
<name>A0A3S2YWK5_9HYPH</name>
<comment type="caution">
    <text evidence="14">The sequence shown here is derived from an EMBL/GenBank/DDBJ whole genome shotgun (WGS) entry which is preliminary data.</text>
</comment>
<dbReference type="NCBIfam" id="NF003820">
    <property type="entry name" value="PRK05414.1"/>
    <property type="match status" value="1"/>
</dbReference>
<feature type="binding site" evidence="10">
    <location>
        <position position="196"/>
    </location>
    <ligand>
        <name>NAD(+)</name>
        <dbReference type="ChEBI" id="CHEBI:57540"/>
    </ligand>
</feature>
<keyword evidence="10" id="KW-0963">Cytoplasm</keyword>
<feature type="binding site" evidence="10">
    <location>
        <begin position="263"/>
        <end position="267"/>
    </location>
    <ligand>
        <name>NAD(+)</name>
        <dbReference type="ChEBI" id="CHEBI:57540"/>
    </ligand>
</feature>
<feature type="domain" description="Urocanase Rossmann-like" evidence="11">
    <location>
        <begin position="140"/>
        <end position="348"/>
    </location>
</feature>
<dbReference type="AlphaFoldDB" id="A0A3S2YWK5"/>
<feature type="binding site" evidence="10">
    <location>
        <position position="130"/>
    </location>
    <ligand>
        <name>NAD(+)</name>
        <dbReference type="ChEBI" id="CHEBI:57540"/>
    </ligand>
</feature>
<feature type="domain" description="Urocanase C-terminal" evidence="13">
    <location>
        <begin position="351"/>
        <end position="545"/>
    </location>
</feature>
<accession>A0A3S2YWK5</accession>
<evidence type="ECO:0000256" key="6">
    <source>
        <dbReference type="ARBA" id="ARBA00023239"/>
    </source>
</evidence>
<dbReference type="InterPro" id="IPR036190">
    <property type="entry name" value="Urocanase_sf"/>
</dbReference>
<evidence type="ECO:0000256" key="10">
    <source>
        <dbReference type="HAMAP-Rule" id="MF_00577"/>
    </source>
</evidence>
<dbReference type="PROSITE" id="PS01233">
    <property type="entry name" value="UROCANASE"/>
    <property type="match status" value="1"/>
</dbReference>
<dbReference type="InterPro" id="IPR023636">
    <property type="entry name" value="Urocanase_CS"/>
</dbReference>
<comment type="cofactor">
    <cofactor evidence="10">
        <name>NAD(+)</name>
        <dbReference type="ChEBI" id="CHEBI:57540"/>
    </cofactor>
    <text evidence="10">Binds 1 NAD(+) per subunit.</text>
</comment>
<dbReference type="GO" id="GO:0005737">
    <property type="term" value="C:cytoplasm"/>
    <property type="evidence" value="ECO:0007669"/>
    <property type="project" value="UniProtKB-SubCell"/>
</dbReference>
<evidence type="ECO:0000256" key="9">
    <source>
        <dbReference type="ARBA" id="ARBA00056569"/>
    </source>
</evidence>
<evidence type="ECO:0000256" key="3">
    <source>
        <dbReference type="ARBA" id="ARBA00011992"/>
    </source>
</evidence>
<evidence type="ECO:0000256" key="7">
    <source>
        <dbReference type="ARBA" id="ARBA00031640"/>
    </source>
</evidence>
<comment type="subcellular location">
    <subcellularLocation>
        <location evidence="10">Cytoplasm</location>
    </subcellularLocation>
</comment>
<comment type="similarity">
    <text evidence="2 10">Belongs to the urocanase family.</text>
</comment>
<feature type="binding site" evidence="10">
    <location>
        <begin position="273"/>
        <end position="274"/>
    </location>
    <ligand>
        <name>NAD(+)</name>
        <dbReference type="ChEBI" id="CHEBI:57540"/>
    </ligand>
</feature>
<gene>
    <name evidence="10" type="primary">hutU</name>
    <name evidence="14" type="ORF">EOE48_02690</name>
</gene>
<dbReference type="OrthoDB" id="9764874at2"/>
<dbReference type="InterPro" id="IPR055351">
    <property type="entry name" value="Urocanase"/>
</dbReference>
<dbReference type="RefSeq" id="WP_127727240.1">
    <property type="nucleotide sequence ID" value="NZ_SACP01000002.1"/>
</dbReference>
<evidence type="ECO:0000256" key="8">
    <source>
        <dbReference type="ARBA" id="ARBA00047623"/>
    </source>
</evidence>
<feature type="binding site" evidence="10">
    <location>
        <begin position="176"/>
        <end position="178"/>
    </location>
    <ligand>
        <name>NAD(+)</name>
        <dbReference type="ChEBI" id="CHEBI:57540"/>
    </ligand>
</feature>
<evidence type="ECO:0000259" key="12">
    <source>
        <dbReference type="Pfam" id="PF17391"/>
    </source>
</evidence>
<dbReference type="FunFam" id="3.40.50.10730:FF:000001">
    <property type="entry name" value="Urocanate hydratase"/>
    <property type="match status" value="1"/>
</dbReference>
<dbReference type="PANTHER" id="PTHR12216:SF4">
    <property type="entry name" value="UROCANATE HYDRATASE"/>
    <property type="match status" value="1"/>
</dbReference>
<comment type="function">
    <text evidence="9 10">Catalyzes the conversion of urocanate to 4-imidazolone-5-propionate.</text>
</comment>
<dbReference type="InterPro" id="IPR035401">
    <property type="entry name" value="Urocanase_C"/>
</dbReference>
<keyword evidence="4 10" id="KW-0369">Histidine metabolism</keyword>
<dbReference type="EMBL" id="SACP01000002">
    <property type="protein sequence ID" value="RVU21021.1"/>
    <property type="molecule type" value="Genomic_DNA"/>
</dbReference>
<keyword evidence="5 10" id="KW-0520">NAD</keyword>
<feature type="binding site" evidence="10">
    <location>
        <position position="322"/>
    </location>
    <ligand>
        <name>NAD(+)</name>
        <dbReference type="ChEBI" id="CHEBI:57540"/>
    </ligand>
</feature>
<evidence type="ECO:0000256" key="4">
    <source>
        <dbReference type="ARBA" id="ARBA00022808"/>
    </source>
</evidence>